<keyword evidence="3 6" id="KW-0815">Transposition</keyword>
<dbReference type="PROSITE" id="PS01007">
    <property type="entry name" value="TRANSPOSASE_MUTATOR"/>
    <property type="match status" value="1"/>
</dbReference>
<comment type="similarity">
    <text evidence="2 6">Belongs to the transposase mutator family.</text>
</comment>
<evidence type="ECO:0000256" key="5">
    <source>
        <dbReference type="ARBA" id="ARBA00023172"/>
    </source>
</evidence>
<dbReference type="EMBL" id="BAAAFN010000006">
    <property type="protein sequence ID" value="GAA0219192.1"/>
    <property type="molecule type" value="Genomic_DNA"/>
</dbReference>
<sequence length="427" mass="47975">MDMPVKHKKPSIAAQAAARTARFPKLPEHLLDGLVEGPMSAMEVEDLIDAFGKAVIERAMAGEMNAHLGYRAGEDKPAQQADERNGVSAKTLLTKHGSMRVQLPRDRDGTFEPVLIPKHERHFAGFDERIIALYARGMSVREIQAFLAETYGTDVSPELISEVTDEVMTETVAWQNRPLERMYPVVFFDALRVKIRTDGLVVNKAVYLALGIDANGERDVLGLWIEQTEGSKFWLKVFNELKNRGCQDILIAVVDGLKGLPEAINVVFPKTTVQTCIVHLMRNSLDYAGWKDRKLVAAALKPIYAAANEQQAREALAAFAAGPWGTKYPTIVAAWERAWEHVVPFFIFPPDIRRVIYTTNAIENMNRQLRKIIKNRGQFPSDEAAVKLLWLALRNVLAKPSRSVHTWKAAMNQFAILFGERFTEARD</sequence>
<evidence type="ECO:0000313" key="8">
    <source>
        <dbReference type="Proteomes" id="UP001501176"/>
    </source>
</evidence>
<dbReference type="NCBIfam" id="NF033543">
    <property type="entry name" value="transpos_IS256"/>
    <property type="match status" value="1"/>
</dbReference>
<dbReference type="PANTHER" id="PTHR33217">
    <property type="entry name" value="TRANSPOSASE FOR INSERTION SEQUENCE ELEMENT IS1081"/>
    <property type="match status" value="1"/>
</dbReference>
<evidence type="ECO:0000256" key="4">
    <source>
        <dbReference type="ARBA" id="ARBA00023125"/>
    </source>
</evidence>
<accession>A0ABN0TDU7</accession>
<dbReference type="PANTHER" id="PTHR33217:SF5">
    <property type="entry name" value="MUTATOR FAMILY TRANSPOSASE"/>
    <property type="match status" value="1"/>
</dbReference>
<comment type="caution">
    <text evidence="7">The sequence shown here is derived from an EMBL/GenBank/DDBJ whole genome shotgun (WGS) entry which is preliminary data.</text>
</comment>
<dbReference type="Proteomes" id="UP001501176">
    <property type="component" value="Unassembled WGS sequence"/>
</dbReference>
<protein>
    <recommendedName>
        <fullName evidence="6">Mutator family transposase</fullName>
    </recommendedName>
</protein>
<evidence type="ECO:0000256" key="3">
    <source>
        <dbReference type="ARBA" id="ARBA00022578"/>
    </source>
</evidence>
<evidence type="ECO:0000313" key="7">
    <source>
        <dbReference type="EMBL" id="GAA0219192.1"/>
    </source>
</evidence>
<evidence type="ECO:0000256" key="6">
    <source>
        <dbReference type="RuleBase" id="RU365089"/>
    </source>
</evidence>
<organism evidence="7 8">
    <name type="scientific">Castellaniella daejeonensis</name>
    <dbReference type="NCBI Taxonomy" id="659013"/>
    <lineage>
        <taxon>Bacteria</taxon>
        <taxon>Pseudomonadati</taxon>
        <taxon>Pseudomonadota</taxon>
        <taxon>Betaproteobacteria</taxon>
        <taxon>Burkholderiales</taxon>
        <taxon>Alcaligenaceae</taxon>
        <taxon>Castellaniella</taxon>
    </lineage>
</organism>
<dbReference type="Pfam" id="PF00872">
    <property type="entry name" value="Transposase_mut"/>
    <property type="match status" value="1"/>
</dbReference>
<evidence type="ECO:0000256" key="1">
    <source>
        <dbReference type="ARBA" id="ARBA00002190"/>
    </source>
</evidence>
<dbReference type="InterPro" id="IPR001207">
    <property type="entry name" value="Transposase_mutator"/>
</dbReference>
<keyword evidence="5 6" id="KW-0233">DNA recombination</keyword>
<proteinExistence type="inferred from homology"/>
<reference evidence="7 8" key="1">
    <citation type="journal article" date="2019" name="Int. J. Syst. Evol. Microbiol.">
        <title>The Global Catalogue of Microorganisms (GCM) 10K type strain sequencing project: providing services to taxonomists for standard genome sequencing and annotation.</title>
        <authorList>
            <consortium name="The Broad Institute Genomics Platform"/>
            <consortium name="The Broad Institute Genome Sequencing Center for Infectious Disease"/>
            <person name="Wu L."/>
            <person name="Ma J."/>
        </authorList>
    </citation>
    <scope>NUCLEOTIDE SEQUENCE [LARGE SCALE GENOMIC DNA]</scope>
    <source>
        <strain evidence="7 8">JCM 16240</strain>
    </source>
</reference>
<evidence type="ECO:0000256" key="2">
    <source>
        <dbReference type="ARBA" id="ARBA00010961"/>
    </source>
</evidence>
<comment type="function">
    <text evidence="1 6">Required for the transposition of the insertion element.</text>
</comment>
<keyword evidence="6" id="KW-0814">Transposable element</keyword>
<keyword evidence="4 6" id="KW-0238">DNA-binding</keyword>
<gene>
    <name evidence="7" type="ORF">GCM10009125_05150</name>
</gene>
<name>A0ABN0TDU7_9BURK</name>
<keyword evidence="8" id="KW-1185">Reference proteome</keyword>